<proteinExistence type="predicted"/>
<sequence length="440" mass="51275">MELQETMQRSLRSEIQKSLKENGYTLSKLSELSGIGTGHLSEMLNNNPSRAITVNQLDAMAKAFGHAPGWLYELYPEECLSEGKISRPRLVPYLVRCAEIGREDCIKAIVSNLLENPKNTSILFSVAEQLFQSGKQKESVLFYELVIDNEKDSYSDQFVMSQYRLFRAVQGTNTEENWKAVIRFDSYWKRLPENVQLDALLQLANVCFMMCRWKDVEKYADELRNLATIVYENELRRRTSSKANDLPKTERHLVVYYGQGFLLKAAALKKQRLYEEAKKYIQGYADLGWFEFLDETGKQEVEKFRVWAKINSYTLDMLLGNYEILPECINFLADYPEEIFPALVTIMECANKYGFCIDEVLERFSEYTSYREDDLNGLSASRHFRFRYQKAIYELQRERFAIGIDETLRCLALADKMKLYIPAHHVTRVIDEMIEAIPDK</sequence>
<dbReference type="Pfam" id="PF13443">
    <property type="entry name" value="HTH_26"/>
    <property type="match status" value="1"/>
</dbReference>
<dbReference type="RefSeq" id="WP_122905434.1">
    <property type="nucleotide sequence ID" value="NZ_RHHS01000033.1"/>
</dbReference>
<dbReference type="PROSITE" id="PS50943">
    <property type="entry name" value="HTH_CROC1"/>
    <property type="match status" value="1"/>
</dbReference>
<gene>
    <name evidence="2" type="ORF">EDM57_14420</name>
</gene>
<accession>A0A3M8AWW4</accession>
<dbReference type="Gene3D" id="1.10.260.40">
    <property type="entry name" value="lambda repressor-like DNA-binding domains"/>
    <property type="match status" value="1"/>
</dbReference>
<organism evidence="2 3">
    <name type="scientific">Brevibacillus gelatini</name>
    <dbReference type="NCBI Taxonomy" id="1655277"/>
    <lineage>
        <taxon>Bacteria</taxon>
        <taxon>Bacillati</taxon>
        <taxon>Bacillota</taxon>
        <taxon>Bacilli</taxon>
        <taxon>Bacillales</taxon>
        <taxon>Paenibacillaceae</taxon>
        <taxon>Brevibacillus</taxon>
    </lineage>
</organism>
<keyword evidence="3" id="KW-1185">Reference proteome</keyword>
<reference evidence="2 3" key="1">
    <citation type="submission" date="2018-10" db="EMBL/GenBank/DDBJ databases">
        <title>Phylogenomics of Brevibacillus.</title>
        <authorList>
            <person name="Dunlap C."/>
        </authorList>
    </citation>
    <scope>NUCLEOTIDE SEQUENCE [LARGE SCALE GENOMIC DNA]</scope>
    <source>
        <strain evidence="2 3">DSM 100115</strain>
    </source>
</reference>
<feature type="domain" description="HTH cro/C1-type" evidence="1">
    <location>
        <begin position="15"/>
        <end position="71"/>
    </location>
</feature>
<dbReference type="InterPro" id="IPR001387">
    <property type="entry name" value="Cro/C1-type_HTH"/>
</dbReference>
<dbReference type="AlphaFoldDB" id="A0A3M8AWW4"/>
<dbReference type="SMART" id="SM00530">
    <property type="entry name" value="HTH_XRE"/>
    <property type="match status" value="1"/>
</dbReference>
<dbReference type="EMBL" id="RHHS01000033">
    <property type="protein sequence ID" value="RNB55686.1"/>
    <property type="molecule type" value="Genomic_DNA"/>
</dbReference>
<dbReference type="Proteomes" id="UP000268829">
    <property type="component" value="Unassembled WGS sequence"/>
</dbReference>
<evidence type="ECO:0000259" key="1">
    <source>
        <dbReference type="PROSITE" id="PS50943"/>
    </source>
</evidence>
<dbReference type="InterPro" id="IPR011990">
    <property type="entry name" value="TPR-like_helical_dom_sf"/>
</dbReference>
<dbReference type="SUPFAM" id="SSF47413">
    <property type="entry name" value="lambda repressor-like DNA-binding domains"/>
    <property type="match status" value="1"/>
</dbReference>
<dbReference type="GO" id="GO:0003677">
    <property type="term" value="F:DNA binding"/>
    <property type="evidence" value="ECO:0007669"/>
    <property type="project" value="InterPro"/>
</dbReference>
<dbReference type="OrthoDB" id="2470416at2"/>
<evidence type="ECO:0000313" key="2">
    <source>
        <dbReference type="EMBL" id="RNB55686.1"/>
    </source>
</evidence>
<dbReference type="SUPFAM" id="SSF48452">
    <property type="entry name" value="TPR-like"/>
    <property type="match status" value="1"/>
</dbReference>
<protein>
    <submittedName>
        <fullName evidence="2">XRE family transcriptional regulator</fullName>
    </submittedName>
</protein>
<dbReference type="InterPro" id="IPR010982">
    <property type="entry name" value="Lambda_DNA-bd_dom_sf"/>
</dbReference>
<evidence type="ECO:0000313" key="3">
    <source>
        <dbReference type="Proteomes" id="UP000268829"/>
    </source>
</evidence>
<comment type="caution">
    <text evidence="2">The sequence shown here is derived from an EMBL/GenBank/DDBJ whole genome shotgun (WGS) entry which is preliminary data.</text>
</comment>
<name>A0A3M8AWW4_9BACL</name>